<dbReference type="RefSeq" id="WP_157438396.1">
    <property type="nucleotide sequence ID" value="NZ_JAAXPI010000005.1"/>
</dbReference>
<gene>
    <name evidence="1" type="ORF">HGB48_05750</name>
</gene>
<proteinExistence type="predicted"/>
<evidence type="ECO:0000313" key="2">
    <source>
        <dbReference type="Proteomes" id="UP000579250"/>
    </source>
</evidence>
<organism evidence="1 2">
    <name type="scientific">Actinomadura latina</name>
    <dbReference type="NCBI Taxonomy" id="163603"/>
    <lineage>
        <taxon>Bacteria</taxon>
        <taxon>Bacillati</taxon>
        <taxon>Actinomycetota</taxon>
        <taxon>Actinomycetes</taxon>
        <taxon>Streptosporangiales</taxon>
        <taxon>Thermomonosporaceae</taxon>
        <taxon>Actinomadura</taxon>
    </lineage>
</organism>
<dbReference type="EMBL" id="JAAXPI010000005">
    <property type="protein sequence ID" value="NKZ03254.1"/>
    <property type="molecule type" value="Genomic_DNA"/>
</dbReference>
<comment type="caution">
    <text evidence="1">The sequence shown here is derived from an EMBL/GenBank/DDBJ whole genome shotgun (WGS) entry which is preliminary data.</text>
</comment>
<evidence type="ECO:0000313" key="1">
    <source>
        <dbReference type="EMBL" id="NKZ03254.1"/>
    </source>
</evidence>
<dbReference type="Proteomes" id="UP000579250">
    <property type="component" value="Unassembled WGS sequence"/>
</dbReference>
<keyword evidence="2" id="KW-1185">Reference proteome</keyword>
<sequence length="141" mass="14624">MTGPESYAQRVRTRPYGPREIVAGSIAAWLHGPFAVLTFTGESATMTVRADLNVPSVGVDLLDLFTAAADGGAACLPRPERLVGEQAITEDGSVVVRQLAVEPAAGGACLTLSTDARMVDVALSAGDAGRIAAEIRRWTSA</sequence>
<dbReference type="AlphaFoldDB" id="A0A846YXD6"/>
<name>A0A846YXD6_9ACTN</name>
<accession>A0A846YXD6</accession>
<reference evidence="1 2" key="1">
    <citation type="submission" date="2020-04" db="EMBL/GenBank/DDBJ databases">
        <title>MicrobeNet Type strains.</title>
        <authorList>
            <person name="Nicholson A.C."/>
        </authorList>
    </citation>
    <scope>NUCLEOTIDE SEQUENCE [LARGE SCALE GENOMIC DNA]</scope>
    <source>
        <strain evidence="1 2">ATCC BAA-277</strain>
    </source>
</reference>
<protein>
    <submittedName>
        <fullName evidence="1">Uncharacterized protein</fullName>
    </submittedName>
</protein>